<dbReference type="Proteomes" id="UP000053424">
    <property type="component" value="Unassembled WGS sequence"/>
</dbReference>
<reference evidence="2 3" key="1">
    <citation type="submission" date="2014-04" db="EMBL/GenBank/DDBJ databases">
        <authorList>
            <consortium name="DOE Joint Genome Institute"/>
            <person name="Kuo A."/>
            <person name="Gay G."/>
            <person name="Dore J."/>
            <person name="Kohler A."/>
            <person name="Nagy L.G."/>
            <person name="Floudas D."/>
            <person name="Copeland A."/>
            <person name="Barry K.W."/>
            <person name="Cichocki N."/>
            <person name="Veneault-Fourrey C."/>
            <person name="LaButti K."/>
            <person name="Lindquist E.A."/>
            <person name="Lipzen A."/>
            <person name="Lundell T."/>
            <person name="Morin E."/>
            <person name="Murat C."/>
            <person name="Sun H."/>
            <person name="Tunlid A."/>
            <person name="Henrissat B."/>
            <person name="Grigoriev I.V."/>
            <person name="Hibbett D.S."/>
            <person name="Martin F."/>
            <person name="Nordberg H.P."/>
            <person name="Cantor M.N."/>
            <person name="Hua S.X."/>
        </authorList>
    </citation>
    <scope>NUCLEOTIDE SEQUENCE [LARGE SCALE GENOMIC DNA]</scope>
    <source>
        <strain evidence="3">h7</strain>
    </source>
</reference>
<evidence type="ECO:0000313" key="2">
    <source>
        <dbReference type="EMBL" id="KIM45845.1"/>
    </source>
</evidence>
<dbReference type="AlphaFoldDB" id="A0A0C3CAJ4"/>
<evidence type="ECO:0000256" key="1">
    <source>
        <dbReference type="SAM" id="MobiDB-lite"/>
    </source>
</evidence>
<proteinExistence type="predicted"/>
<gene>
    <name evidence="2" type="ORF">M413DRAFT_440896</name>
</gene>
<organism evidence="2 3">
    <name type="scientific">Hebeloma cylindrosporum</name>
    <dbReference type="NCBI Taxonomy" id="76867"/>
    <lineage>
        <taxon>Eukaryota</taxon>
        <taxon>Fungi</taxon>
        <taxon>Dikarya</taxon>
        <taxon>Basidiomycota</taxon>
        <taxon>Agaricomycotina</taxon>
        <taxon>Agaricomycetes</taxon>
        <taxon>Agaricomycetidae</taxon>
        <taxon>Agaricales</taxon>
        <taxon>Agaricineae</taxon>
        <taxon>Hymenogastraceae</taxon>
        <taxon>Hebeloma</taxon>
    </lineage>
</organism>
<feature type="region of interest" description="Disordered" evidence="1">
    <location>
        <begin position="29"/>
        <end position="208"/>
    </location>
</feature>
<feature type="compositionally biased region" description="Acidic residues" evidence="1">
    <location>
        <begin position="44"/>
        <end position="61"/>
    </location>
</feature>
<accession>A0A0C3CAJ4</accession>
<dbReference type="HOGENOM" id="CLU_1165991_0_0_1"/>
<reference evidence="3" key="2">
    <citation type="submission" date="2015-01" db="EMBL/GenBank/DDBJ databases">
        <title>Evolutionary Origins and Diversification of the Mycorrhizal Mutualists.</title>
        <authorList>
            <consortium name="DOE Joint Genome Institute"/>
            <consortium name="Mycorrhizal Genomics Consortium"/>
            <person name="Kohler A."/>
            <person name="Kuo A."/>
            <person name="Nagy L.G."/>
            <person name="Floudas D."/>
            <person name="Copeland A."/>
            <person name="Barry K.W."/>
            <person name="Cichocki N."/>
            <person name="Veneault-Fourrey C."/>
            <person name="LaButti K."/>
            <person name="Lindquist E.A."/>
            <person name="Lipzen A."/>
            <person name="Lundell T."/>
            <person name="Morin E."/>
            <person name="Murat C."/>
            <person name="Riley R."/>
            <person name="Ohm R."/>
            <person name="Sun H."/>
            <person name="Tunlid A."/>
            <person name="Henrissat B."/>
            <person name="Grigoriev I.V."/>
            <person name="Hibbett D.S."/>
            <person name="Martin F."/>
        </authorList>
    </citation>
    <scope>NUCLEOTIDE SEQUENCE [LARGE SCALE GENOMIC DNA]</scope>
    <source>
        <strain evidence="3">h7</strain>
    </source>
</reference>
<name>A0A0C3CAJ4_HEBCY</name>
<protein>
    <submittedName>
        <fullName evidence="2">Uncharacterized protein</fullName>
    </submittedName>
</protein>
<dbReference type="OrthoDB" id="3051265at2759"/>
<keyword evidence="3" id="KW-1185">Reference proteome</keyword>
<feature type="region of interest" description="Disordered" evidence="1">
    <location>
        <begin position="1"/>
        <end position="20"/>
    </location>
</feature>
<dbReference type="EMBL" id="KN831771">
    <property type="protein sequence ID" value="KIM45845.1"/>
    <property type="molecule type" value="Genomic_DNA"/>
</dbReference>
<feature type="compositionally biased region" description="Basic and acidic residues" evidence="1">
    <location>
        <begin position="62"/>
        <end position="71"/>
    </location>
</feature>
<sequence>MPRPRERSASLEIVPPSNTRGLADVMAAAFNANHQENEASDSRMDEEEDADAEADEMEDELAPEHPNKEPATRAPPPKTPKRCERCVRTNKPCGGTFGQRCDNCKRLKQRCSNSVGGPVRGKGYLSANKKNAASADQSKHGEANSNAGPSTAPKSGLKRKGTPAVNGDVDGHSADGDGSIDEESGPQSGRQRKKRRVSNGLTSAQLSKAVNDMSAAMQRIKASVGKELDKMQGVIDTLNAKIRDMDEA</sequence>
<evidence type="ECO:0000313" key="3">
    <source>
        <dbReference type="Proteomes" id="UP000053424"/>
    </source>
</evidence>
<feature type="compositionally biased region" description="Polar residues" evidence="1">
    <location>
        <begin position="199"/>
        <end position="208"/>
    </location>
</feature>
<feature type="compositionally biased region" description="Polar residues" evidence="1">
    <location>
        <begin position="143"/>
        <end position="153"/>
    </location>
</feature>